<proteinExistence type="predicted"/>
<reference evidence="3" key="1">
    <citation type="submission" date="2016-11" db="UniProtKB">
        <authorList>
            <consortium name="WormBaseParasite"/>
        </authorList>
    </citation>
    <scope>IDENTIFICATION</scope>
</reference>
<evidence type="ECO:0000313" key="2">
    <source>
        <dbReference type="Proteomes" id="UP000095283"/>
    </source>
</evidence>
<dbReference type="WBParaSite" id="Hba_07905">
    <property type="protein sequence ID" value="Hba_07905"/>
    <property type="gene ID" value="Hba_07905"/>
</dbReference>
<dbReference type="AlphaFoldDB" id="A0A1I7WRX5"/>
<name>A0A1I7WRX5_HETBA</name>
<protein>
    <submittedName>
        <fullName evidence="3">Gamma-tubulin complex component</fullName>
    </submittedName>
</protein>
<organism evidence="2 3">
    <name type="scientific">Heterorhabditis bacteriophora</name>
    <name type="common">Entomopathogenic nematode worm</name>
    <dbReference type="NCBI Taxonomy" id="37862"/>
    <lineage>
        <taxon>Eukaryota</taxon>
        <taxon>Metazoa</taxon>
        <taxon>Ecdysozoa</taxon>
        <taxon>Nematoda</taxon>
        <taxon>Chromadorea</taxon>
        <taxon>Rhabditida</taxon>
        <taxon>Rhabditina</taxon>
        <taxon>Rhabditomorpha</taxon>
        <taxon>Strongyloidea</taxon>
        <taxon>Heterorhabditidae</taxon>
        <taxon>Heterorhabditis</taxon>
    </lineage>
</organism>
<sequence length="210" mass="23485">MSFSFGSESNALSTPLFRTNTVLTTGSGKNVGQTVVEKENVRDSEVPKAICELVDQIKLVLIYGLILRLIKNLYFRHMIEAIHEYDAAVSRYQDVIEDLHIKISEILNGKSLLTTADLKEHLMRFDTAFSTVASHLFESNQKVEELKMQLSADNSFFGGRDPFARRQEPLQSFSELRGRDSFPSQSTIVDLGKRLKPTQSAPAATDKGSV</sequence>
<feature type="region of interest" description="Disordered" evidence="1">
    <location>
        <begin position="174"/>
        <end position="210"/>
    </location>
</feature>
<keyword evidence="2" id="KW-1185">Reference proteome</keyword>
<accession>A0A1I7WRX5</accession>
<dbReference type="Proteomes" id="UP000095283">
    <property type="component" value="Unplaced"/>
</dbReference>
<evidence type="ECO:0000256" key="1">
    <source>
        <dbReference type="SAM" id="MobiDB-lite"/>
    </source>
</evidence>
<evidence type="ECO:0000313" key="3">
    <source>
        <dbReference type="WBParaSite" id="Hba_07905"/>
    </source>
</evidence>